<dbReference type="SMART" id="SM00382">
    <property type="entry name" value="AAA"/>
    <property type="match status" value="1"/>
</dbReference>
<accession>A0A842JHF8</accession>
<dbReference type="EMBL" id="JACMSE010000002">
    <property type="protein sequence ID" value="MBC2888510.1"/>
    <property type="molecule type" value="Genomic_DNA"/>
</dbReference>
<evidence type="ECO:0000259" key="1">
    <source>
        <dbReference type="SMART" id="SM00382"/>
    </source>
</evidence>
<evidence type="ECO:0000313" key="2">
    <source>
        <dbReference type="EMBL" id="MBC2888510.1"/>
    </source>
</evidence>
<sequence length="709" mass="75432">MRETFIAYVGSDVDEKAIEQALVEANRNYDCTVKVLAVPATAAPGADGVAAMPGADKTASGARDDDPAAVAASAHRSEAPAAAARASTASAAAACGAPAREAAARTAGGKDPACDAKAVFGKIVLDSYAKNCRDPEVGSGVLAVGGYDLELLHDTARRLAGGRYDPHDRDADQRVVRDAFADFDTDAFNLLAKAMPFSAAFFDVERGRLVAARGADSGEQENYGNLFYGATPGGGLMFSNDEAVLRGFCADALPVKPFTYFDSGACCGESPESGGSGGVAGSVDLAGGQQAASVGISPVRHEGRARTRGLPSLATGTFAAFRTPTPRAADDAGIRSNYANARDIIALVNGIVEQAADETLASTMDRAFADYFAGCEPGERVASFVDATLEDVVRSHLAQAVSDQVEKLNLERAVADEFDAKCRAMLESYLEHNAAPQVNVVNLGGVELARTGCAYYHEKYEQVLAQVQLDEPVMLVGPAGSGKNFAVSQIAEGLGLPMYYTNNASNEFKLTGFIDAGGTYRDTEFYKAFKNGGVFFLDEIDNSDPAALIVINSALANGYMAFPHETIRRHPDFRCVAAANTWGKGSNLLYVGRNVLDGATLDRFDLVFFDYDRRLERALYPADDLLAFMWAFRDAVDACRIPHIVSTRAIGKCYKKELAGIDRETILRTNVIRSLSQDDLNVVIGAMKGEGASEHNPYYAQITAMRVEK</sequence>
<dbReference type="Gene3D" id="3.40.50.300">
    <property type="entry name" value="P-loop containing nucleotide triphosphate hydrolases"/>
    <property type="match status" value="1"/>
</dbReference>
<dbReference type="RefSeq" id="WP_185904483.1">
    <property type="nucleotide sequence ID" value="NZ_JACMSE010000002.1"/>
</dbReference>
<dbReference type="InterPro" id="IPR011704">
    <property type="entry name" value="ATPase_dyneun-rel_AAA"/>
</dbReference>
<reference evidence="2 3" key="1">
    <citation type="submission" date="2020-08" db="EMBL/GenBank/DDBJ databases">
        <authorList>
            <person name="Liu C."/>
            <person name="Sun Q."/>
        </authorList>
    </citation>
    <scope>NUCLEOTIDE SEQUENCE [LARGE SCALE GENOMIC DNA]</scope>
    <source>
        <strain evidence="2 3">N22</strain>
    </source>
</reference>
<protein>
    <submittedName>
        <fullName evidence="2">AAA family ATPase</fullName>
    </submittedName>
</protein>
<dbReference type="GO" id="GO:0005524">
    <property type="term" value="F:ATP binding"/>
    <property type="evidence" value="ECO:0007669"/>
    <property type="project" value="InterPro"/>
</dbReference>
<organism evidence="2 3">
    <name type="scientific">Gordonibacter massiliensis</name>
    <name type="common">ex Traore et al. 2017</name>
    <dbReference type="NCBI Taxonomy" id="1841863"/>
    <lineage>
        <taxon>Bacteria</taxon>
        <taxon>Bacillati</taxon>
        <taxon>Actinomycetota</taxon>
        <taxon>Coriobacteriia</taxon>
        <taxon>Eggerthellales</taxon>
        <taxon>Eggerthellaceae</taxon>
        <taxon>Gordonibacter</taxon>
    </lineage>
</organism>
<name>A0A842JHF8_9ACTN</name>
<feature type="domain" description="AAA+ ATPase" evidence="1">
    <location>
        <begin position="469"/>
        <end position="614"/>
    </location>
</feature>
<dbReference type="AlphaFoldDB" id="A0A842JHF8"/>
<comment type="caution">
    <text evidence="2">The sequence shown here is derived from an EMBL/GenBank/DDBJ whole genome shotgun (WGS) entry which is preliminary data.</text>
</comment>
<dbReference type="InterPro" id="IPR003593">
    <property type="entry name" value="AAA+_ATPase"/>
</dbReference>
<dbReference type="InterPro" id="IPR027417">
    <property type="entry name" value="P-loop_NTPase"/>
</dbReference>
<dbReference type="SUPFAM" id="SSF52540">
    <property type="entry name" value="P-loop containing nucleoside triphosphate hydrolases"/>
    <property type="match status" value="1"/>
</dbReference>
<dbReference type="Proteomes" id="UP000587396">
    <property type="component" value="Unassembled WGS sequence"/>
</dbReference>
<gene>
    <name evidence="2" type="ORF">H7313_03980</name>
</gene>
<dbReference type="CDD" id="cd00009">
    <property type="entry name" value="AAA"/>
    <property type="match status" value="1"/>
</dbReference>
<proteinExistence type="predicted"/>
<dbReference type="GO" id="GO:0016887">
    <property type="term" value="F:ATP hydrolysis activity"/>
    <property type="evidence" value="ECO:0007669"/>
    <property type="project" value="InterPro"/>
</dbReference>
<keyword evidence="3" id="KW-1185">Reference proteome</keyword>
<dbReference type="Pfam" id="PF07728">
    <property type="entry name" value="AAA_5"/>
    <property type="match status" value="1"/>
</dbReference>
<evidence type="ECO:0000313" key="3">
    <source>
        <dbReference type="Proteomes" id="UP000587396"/>
    </source>
</evidence>